<dbReference type="PANTHER" id="PTHR46648:SF1">
    <property type="entry name" value="ADENOSINE 5'-MONOPHOSPHORAMIDASE HNT1"/>
    <property type="match status" value="1"/>
</dbReference>
<reference evidence="4" key="1">
    <citation type="journal article" date="2019" name="Int. J. Syst. Evol. Microbiol.">
        <title>The Global Catalogue of Microorganisms (GCM) 10K type strain sequencing project: providing services to taxonomists for standard genome sequencing and annotation.</title>
        <authorList>
            <consortium name="The Broad Institute Genomics Platform"/>
            <consortium name="The Broad Institute Genome Sequencing Center for Infectious Disease"/>
            <person name="Wu L."/>
            <person name="Ma J."/>
        </authorList>
    </citation>
    <scope>NUCLEOTIDE SEQUENCE [LARGE SCALE GENOMIC DNA]</scope>
    <source>
        <strain evidence="4">JCM 17917</strain>
    </source>
</reference>
<dbReference type="InterPro" id="IPR011146">
    <property type="entry name" value="HIT-like"/>
</dbReference>
<accession>A0ABP8FC18</accession>
<dbReference type="InterPro" id="IPR001310">
    <property type="entry name" value="Histidine_triad_HIT"/>
</dbReference>
<dbReference type="PROSITE" id="PS51084">
    <property type="entry name" value="HIT_2"/>
    <property type="match status" value="1"/>
</dbReference>
<gene>
    <name evidence="3" type="ORF">GCM10023183_09400</name>
</gene>
<organism evidence="3 4">
    <name type="scientific">Nibribacter koreensis</name>
    <dbReference type="NCBI Taxonomy" id="1084519"/>
    <lineage>
        <taxon>Bacteria</taxon>
        <taxon>Pseudomonadati</taxon>
        <taxon>Bacteroidota</taxon>
        <taxon>Cytophagia</taxon>
        <taxon>Cytophagales</taxon>
        <taxon>Hymenobacteraceae</taxon>
        <taxon>Nibribacter</taxon>
    </lineage>
</organism>
<dbReference type="Proteomes" id="UP001501844">
    <property type="component" value="Unassembled WGS sequence"/>
</dbReference>
<feature type="domain" description="HIT" evidence="2">
    <location>
        <begin position="5"/>
        <end position="108"/>
    </location>
</feature>
<comment type="caution">
    <text evidence="3">The sequence shown here is derived from an EMBL/GenBank/DDBJ whole genome shotgun (WGS) entry which is preliminary data.</text>
</comment>
<keyword evidence="4" id="KW-1185">Reference proteome</keyword>
<dbReference type="Gene3D" id="3.30.428.10">
    <property type="entry name" value="HIT-like"/>
    <property type="match status" value="1"/>
</dbReference>
<evidence type="ECO:0000256" key="1">
    <source>
        <dbReference type="PROSITE-ProRule" id="PRU00464"/>
    </source>
</evidence>
<dbReference type="InterPro" id="IPR036265">
    <property type="entry name" value="HIT-like_sf"/>
</dbReference>
<sequence>MEETIFSRIVKGEIPAYKVLEDDRFLAFLDVNPLVKGHVLVIPKEPVDYIFDLDPDTLGDLHKFSRKVAVAIKKAVPCQRVGVAVIGLEVPHAHIHLIPINKMSDMNFSNPKQKFSPEEMEDVAHLIGREAIS</sequence>
<proteinExistence type="predicted"/>
<evidence type="ECO:0000259" key="2">
    <source>
        <dbReference type="PROSITE" id="PS51084"/>
    </source>
</evidence>
<protein>
    <submittedName>
        <fullName evidence="3">HIT family protein</fullName>
    </submittedName>
</protein>
<dbReference type="EMBL" id="BAABGX010000001">
    <property type="protein sequence ID" value="GAA4299782.1"/>
    <property type="molecule type" value="Genomic_DNA"/>
</dbReference>
<evidence type="ECO:0000313" key="4">
    <source>
        <dbReference type="Proteomes" id="UP001501844"/>
    </source>
</evidence>
<dbReference type="PANTHER" id="PTHR46648">
    <property type="entry name" value="HIT FAMILY PROTEIN 1"/>
    <property type="match status" value="1"/>
</dbReference>
<dbReference type="RefSeq" id="WP_345162841.1">
    <property type="nucleotide sequence ID" value="NZ_BAABGX010000001.1"/>
</dbReference>
<dbReference type="PRINTS" id="PR00332">
    <property type="entry name" value="HISTRIAD"/>
</dbReference>
<evidence type="ECO:0000313" key="3">
    <source>
        <dbReference type="EMBL" id="GAA4299782.1"/>
    </source>
</evidence>
<feature type="short sequence motif" description="Histidine triad motif" evidence="1">
    <location>
        <begin position="92"/>
        <end position="96"/>
    </location>
</feature>
<name>A0ABP8FC18_9BACT</name>
<dbReference type="Pfam" id="PF01230">
    <property type="entry name" value="HIT"/>
    <property type="match status" value="1"/>
</dbReference>
<dbReference type="SUPFAM" id="SSF54197">
    <property type="entry name" value="HIT-like"/>
    <property type="match status" value="1"/>
</dbReference>